<keyword evidence="2" id="KW-0677">Repeat</keyword>
<evidence type="ECO:0000313" key="3">
    <source>
        <dbReference type="EMBL" id="TGO03628.1"/>
    </source>
</evidence>
<dbReference type="Gene3D" id="2.60.40.10">
    <property type="entry name" value="Immunoglobulins"/>
    <property type="match status" value="2"/>
</dbReference>
<dbReference type="InterPro" id="IPR032675">
    <property type="entry name" value="LRR_dom_sf"/>
</dbReference>
<proteinExistence type="predicted"/>
<dbReference type="PANTHER" id="PTHR48051">
    <property type="match status" value="1"/>
</dbReference>
<dbReference type="InterPro" id="IPR013783">
    <property type="entry name" value="Ig-like_fold"/>
</dbReference>
<organism evidence="3 4">
    <name type="scientific">Candidatus Thiomargarita nelsonii</name>
    <dbReference type="NCBI Taxonomy" id="1003181"/>
    <lineage>
        <taxon>Bacteria</taxon>
        <taxon>Pseudomonadati</taxon>
        <taxon>Pseudomonadota</taxon>
        <taxon>Gammaproteobacteria</taxon>
        <taxon>Thiotrichales</taxon>
        <taxon>Thiotrichaceae</taxon>
        <taxon>Thiomargarita</taxon>
    </lineage>
</organism>
<dbReference type="AlphaFoldDB" id="A0A4E0QT02"/>
<comment type="caution">
    <text evidence="3">The sequence shown here is derived from an EMBL/GenBank/DDBJ whole genome shotgun (WGS) entry which is preliminary data.</text>
</comment>
<dbReference type="EMBL" id="JSZA02000009">
    <property type="protein sequence ID" value="TGO03628.1"/>
    <property type="molecule type" value="Genomic_DNA"/>
</dbReference>
<evidence type="ECO:0000256" key="1">
    <source>
        <dbReference type="ARBA" id="ARBA00022614"/>
    </source>
</evidence>
<reference evidence="3 4" key="1">
    <citation type="journal article" date="2016" name="Front. Microbiol.">
        <title>Single-Cell (Meta-)Genomics of a Dimorphic Candidatus Thiomargarita nelsonii Reveals Genomic Plasticity.</title>
        <authorList>
            <person name="Flood B.E."/>
            <person name="Fliss P."/>
            <person name="Jones D.S."/>
            <person name="Dick G.J."/>
            <person name="Jain S."/>
            <person name="Kaster A.K."/>
            <person name="Winkel M."/>
            <person name="Mussmann M."/>
            <person name="Bailey J."/>
        </authorList>
    </citation>
    <scope>NUCLEOTIDE SEQUENCE [LARGE SCALE GENOMIC DNA]</scope>
    <source>
        <strain evidence="3">Hydrate Ridge</strain>
    </source>
</reference>
<evidence type="ECO:0000256" key="2">
    <source>
        <dbReference type="ARBA" id="ARBA00022737"/>
    </source>
</evidence>
<keyword evidence="4" id="KW-1185">Reference proteome</keyword>
<sequence>MRGQIIDQSDIATVTVNGQRVSLDKQGYFSYDIALQIGKNPVQIIAKDIFNNRARQSITLINKETKPPQILLPDVIAKQENATAYTLREQIIDDTDIATVTVNGQRVRLNKQGYNPPQILLPKNKIIVKDTTTYTLRGQITDDTGVASVSIDGQTLPLDKQGHFSYQVTLPIGRKKHIQISATDIENNSTEQKISIKHRCTTNDAKEQRLNPQDIATMHRYKIKVAFKGEDQSGSIIPKDINPSCLQQAESLDLSHLEMVYLPNWLAKFTQLRKLDISHNQLSPKELSAPLRNMRVLENLDISHNPLFKETCWFRWCSIKPTMPRIWQHIRGLRVLKLSHTGGDAKNYGDLSHIKNLYQLELNHNRLRNIGRLKL</sequence>
<name>A0A4E0QT02_9GAMM</name>
<gene>
    <name evidence="3" type="ORF">PN36_03345</name>
</gene>
<protein>
    <submittedName>
        <fullName evidence="3">Uncharacterized protein</fullName>
    </submittedName>
</protein>
<dbReference type="Pfam" id="PF00560">
    <property type="entry name" value="LRR_1"/>
    <property type="match status" value="1"/>
</dbReference>
<dbReference type="Gene3D" id="3.80.10.10">
    <property type="entry name" value="Ribonuclease Inhibitor"/>
    <property type="match status" value="1"/>
</dbReference>
<dbReference type="GO" id="GO:0005737">
    <property type="term" value="C:cytoplasm"/>
    <property type="evidence" value="ECO:0007669"/>
    <property type="project" value="TreeGrafter"/>
</dbReference>
<keyword evidence="1" id="KW-0433">Leucine-rich repeat</keyword>
<dbReference type="SUPFAM" id="SSF52058">
    <property type="entry name" value="L domain-like"/>
    <property type="match status" value="1"/>
</dbReference>
<evidence type="ECO:0000313" key="4">
    <source>
        <dbReference type="Proteomes" id="UP000030428"/>
    </source>
</evidence>
<dbReference type="PANTHER" id="PTHR48051:SF1">
    <property type="entry name" value="RAS SUPPRESSOR PROTEIN 1"/>
    <property type="match status" value="1"/>
</dbReference>
<accession>A0A4E0QT02</accession>
<dbReference type="Pfam" id="PF09136">
    <property type="entry name" value="Glucodextran_B"/>
    <property type="match status" value="1"/>
</dbReference>
<dbReference type="InterPro" id="IPR001611">
    <property type="entry name" value="Leu-rich_rpt"/>
</dbReference>
<dbReference type="InterPro" id="IPR050216">
    <property type="entry name" value="LRR_domain-containing"/>
</dbReference>
<dbReference type="Proteomes" id="UP000030428">
    <property type="component" value="Unassembled WGS sequence"/>
</dbReference>